<evidence type="ECO:0000313" key="1">
    <source>
        <dbReference type="EMBL" id="OBZ76868.1"/>
    </source>
</evidence>
<organism evidence="1 2">
    <name type="scientific">Grifola frondosa</name>
    <name type="common">Maitake</name>
    <name type="synonym">Polyporus frondosus</name>
    <dbReference type="NCBI Taxonomy" id="5627"/>
    <lineage>
        <taxon>Eukaryota</taxon>
        <taxon>Fungi</taxon>
        <taxon>Dikarya</taxon>
        <taxon>Basidiomycota</taxon>
        <taxon>Agaricomycotina</taxon>
        <taxon>Agaricomycetes</taxon>
        <taxon>Polyporales</taxon>
        <taxon>Grifolaceae</taxon>
        <taxon>Grifola</taxon>
    </lineage>
</organism>
<accession>A0A1C7MJ93</accession>
<dbReference type="Proteomes" id="UP000092993">
    <property type="component" value="Unassembled WGS sequence"/>
</dbReference>
<keyword evidence="2" id="KW-1185">Reference proteome</keyword>
<dbReference type="AlphaFoldDB" id="A0A1C7MJ93"/>
<evidence type="ECO:0000313" key="2">
    <source>
        <dbReference type="Proteomes" id="UP000092993"/>
    </source>
</evidence>
<proteinExistence type="predicted"/>
<gene>
    <name evidence="1" type="ORF">A0H81_02925</name>
</gene>
<name>A0A1C7MJ93_GRIFR</name>
<reference evidence="1 2" key="1">
    <citation type="submission" date="2016-03" db="EMBL/GenBank/DDBJ databases">
        <title>Whole genome sequencing of Grifola frondosa 9006-11.</title>
        <authorList>
            <person name="Min B."/>
            <person name="Park H."/>
            <person name="Kim J.-G."/>
            <person name="Cho H."/>
            <person name="Oh Y.-L."/>
            <person name="Kong W.-S."/>
            <person name="Choi I.-G."/>
        </authorList>
    </citation>
    <scope>NUCLEOTIDE SEQUENCE [LARGE SCALE GENOMIC DNA]</scope>
    <source>
        <strain evidence="1 2">9006-11</strain>
    </source>
</reference>
<protein>
    <submittedName>
        <fullName evidence="1">Uncharacterized protein</fullName>
    </submittedName>
</protein>
<comment type="caution">
    <text evidence="1">The sequence shown here is derived from an EMBL/GenBank/DDBJ whole genome shotgun (WGS) entry which is preliminary data.</text>
</comment>
<dbReference type="EMBL" id="LUGG01000003">
    <property type="protein sequence ID" value="OBZ76868.1"/>
    <property type="molecule type" value="Genomic_DNA"/>
</dbReference>
<sequence length="80" mass="9151">MMIRIRVAQSNLASKFHTQWGSDKLPSNFEERYSHVYKIISPASLCSIMEEPCSRNSPAMIHSLILGFSLFALYEISPSW</sequence>